<dbReference type="SUPFAM" id="SSF102215">
    <property type="entry name" value="Creatininase"/>
    <property type="match status" value="1"/>
</dbReference>
<dbReference type="Proteomes" id="UP001199642">
    <property type="component" value="Chromosome"/>
</dbReference>
<evidence type="ECO:0000256" key="4">
    <source>
        <dbReference type="ARBA" id="ARBA00022833"/>
    </source>
</evidence>
<dbReference type="PANTHER" id="PTHR35005">
    <property type="entry name" value="3-DEHYDRO-SCYLLO-INOSOSE HYDROLASE"/>
    <property type="match status" value="1"/>
</dbReference>
<keyword evidence="2" id="KW-0479">Metal-binding</keyword>
<evidence type="ECO:0000256" key="2">
    <source>
        <dbReference type="ARBA" id="ARBA00022723"/>
    </source>
</evidence>
<evidence type="ECO:0000313" key="6">
    <source>
        <dbReference type="EMBL" id="UGS27907.1"/>
    </source>
</evidence>
<reference evidence="6 7" key="1">
    <citation type="submission" date="2023-01" db="EMBL/GenBank/DDBJ databases">
        <title>Characterization of estradiol degrading bacteria Microbacterium sp. MZT7 and reveal degrading genes through genome analysis.</title>
        <authorList>
            <person name="Hao P."/>
            <person name="Gao Y."/>
        </authorList>
    </citation>
    <scope>NUCLEOTIDE SEQUENCE [LARGE SCALE GENOMIC DNA]</scope>
    <source>
        <strain evidence="6 7">MZT7</strain>
    </source>
</reference>
<protein>
    <submittedName>
        <fullName evidence="6">Creatininase family protein</fullName>
    </submittedName>
</protein>
<comment type="cofactor">
    <cofactor evidence="1">
        <name>Zn(2+)</name>
        <dbReference type="ChEBI" id="CHEBI:29105"/>
    </cofactor>
</comment>
<evidence type="ECO:0000256" key="5">
    <source>
        <dbReference type="ARBA" id="ARBA00024029"/>
    </source>
</evidence>
<dbReference type="EMBL" id="CP082781">
    <property type="protein sequence ID" value="UGS27907.1"/>
    <property type="molecule type" value="Genomic_DNA"/>
</dbReference>
<sequence length="276" mass="29575">MASPTSSQQPRRLAELRVDEIADYLTTRDTAIIPVGATEQHGRHLPLGVDAMTAIAVAEDAAAQTGVIVTPPVWFGWSPHHMGFAGTVTLRPETLTHLIEDLGSSLLHHGFRRIIVVNGHRLANLPPLAIAATRLRADTGAAVVVADLAHLAQPEYAHWAQTVGTFIGHADGYETGHMLHLHPDLVDASAVPEDAAPAHPQSLRTIDPSIASTRAAWWPSTEAELVASGDGSSGRPSWGDAERGETLHRAMVRDLVELIGQVEGFAVEVRRPEAPR</sequence>
<proteinExistence type="inferred from homology"/>
<dbReference type="RefSeq" id="WP_231821155.1">
    <property type="nucleotide sequence ID" value="NZ_CP082781.1"/>
</dbReference>
<dbReference type="Pfam" id="PF02633">
    <property type="entry name" value="Creatininase"/>
    <property type="match status" value="1"/>
</dbReference>
<dbReference type="InterPro" id="IPR024087">
    <property type="entry name" value="Creatininase-like_sf"/>
</dbReference>
<accession>A0ABY3RZ92</accession>
<comment type="similarity">
    <text evidence="5">Belongs to the creatininase superfamily.</text>
</comment>
<keyword evidence="3" id="KW-0378">Hydrolase</keyword>
<keyword evidence="4" id="KW-0862">Zinc</keyword>
<keyword evidence="7" id="KW-1185">Reference proteome</keyword>
<name>A0ABY3RZ92_9MICO</name>
<gene>
    <name evidence="6" type="ORF">K8F61_07020</name>
</gene>
<evidence type="ECO:0000313" key="7">
    <source>
        <dbReference type="Proteomes" id="UP001199642"/>
    </source>
</evidence>
<dbReference type="PANTHER" id="PTHR35005:SF1">
    <property type="entry name" value="2-AMINO-5-FORMYLAMINO-6-RIBOSYLAMINOPYRIMIDIN-4(3H)-ONE 5'-MONOPHOSPHATE DEFORMYLASE"/>
    <property type="match status" value="1"/>
</dbReference>
<dbReference type="Gene3D" id="3.40.50.10310">
    <property type="entry name" value="Creatininase"/>
    <property type="match status" value="1"/>
</dbReference>
<dbReference type="InterPro" id="IPR003785">
    <property type="entry name" value="Creatininase/forma_Hydrolase"/>
</dbReference>
<organism evidence="6 7">
    <name type="scientific">Microbacterium resistens</name>
    <dbReference type="NCBI Taxonomy" id="156977"/>
    <lineage>
        <taxon>Bacteria</taxon>
        <taxon>Bacillati</taxon>
        <taxon>Actinomycetota</taxon>
        <taxon>Actinomycetes</taxon>
        <taxon>Micrococcales</taxon>
        <taxon>Microbacteriaceae</taxon>
        <taxon>Microbacterium</taxon>
    </lineage>
</organism>
<evidence type="ECO:0000256" key="1">
    <source>
        <dbReference type="ARBA" id="ARBA00001947"/>
    </source>
</evidence>
<evidence type="ECO:0000256" key="3">
    <source>
        <dbReference type="ARBA" id="ARBA00022801"/>
    </source>
</evidence>